<dbReference type="InterPro" id="IPR052192">
    <property type="entry name" value="Insect_Ionotropic_Sensory_Rcpt"/>
</dbReference>
<dbReference type="InterPro" id="IPR001320">
    <property type="entry name" value="Iontro_rcpt_C"/>
</dbReference>
<dbReference type="PANTHER" id="PTHR42643">
    <property type="entry name" value="IONOTROPIC RECEPTOR 20A-RELATED"/>
    <property type="match status" value="1"/>
</dbReference>
<protein>
    <recommendedName>
        <fullName evidence="16">Ionotropic glutamate receptor L-glutamate and glycine-binding domain-containing protein</fullName>
    </recommendedName>
</protein>
<dbReference type="SUPFAM" id="SSF53850">
    <property type="entry name" value="Periplasmic binding protein-like II"/>
    <property type="match status" value="1"/>
</dbReference>
<feature type="transmembrane region" description="Helical" evidence="15">
    <location>
        <begin position="129"/>
        <end position="150"/>
    </location>
</feature>
<dbReference type="SMART" id="SM00918">
    <property type="entry name" value="Lig_chan-Glu_bd"/>
    <property type="match status" value="1"/>
</dbReference>
<dbReference type="Proteomes" id="UP000499080">
    <property type="component" value="Unassembled WGS sequence"/>
</dbReference>
<keyword evidence="10" id="KW-0325">Glycoprotein</keyword>
<evidence type="ECO:0000256" key="5">
    <source>
        <dbReference type="ARBA" id="ARBA00022692"/>
    </source>
</evidence>
<dbReference type="AlphaFoldDB" id="A0A4Y2PJA9"/>
<evidence type="ECO:0000256" key="7">
    <source>
        <dbReference type="ARBA" id="ARBA00023065"/>
    </source>
</evidence>
<evidence type="ECO:0000256" key="13">
    <source>
        <dbReference type="PIRSR" id="PIRSR601508-1"/>
    </source>
</evidence>
<evidence type="ECO:0000256" key="3">
    <source>
        <dbReference type="ARBA" id="ARBA00022448"/>
    </source>
</evidence>
<keyword evidence="7" id="KW-0406">Ion transport</keyword>
<dbReference type="Gene3D" id="3.40.190.10">
    <property type="entry name" value="Periplasmic binding protein-like II"/>
    <property type="match status" value="1"/>
</dbReference>
<keyword evidence="11" id="KW-1071">Ligand-gated ion channel</keyword>
<evidence type="ECO:0000256" key="6">
    <source>
        <dbReference type="ARBA" id="ARBA00022989"/>
    </source>
</evidence>
<evidence type="ECO:0000256" key="2">
    <source>
        <dbReference type="ARBA" id="ARBA00008685"/>
    </source>
</evidence>
<evidence type="ECO:0000256" key="8">
    <source>
        <dbReference type="ARBA" id="ARBA00023136"/>
    </source>
</evidence>
<comment type="similarity">
    <text evidence="2">Belongs to the glutamate-gated ion channel (TC 1.A.10.1) family.</text>
</comment>
<organism evidence="17 18">
    <name type="scientific">Araneus ventricosus</name>
    <name type="common">Orbweaver spider</name>
    <name type="synonym">Epeira ventricosa</name>
    <dbReference type="NCBI Taxonomy" id="182803"/>
    <lineage>
        <taxon>Eukaryota</taxon>
        <taxon>Metazoa</taxon>
        <taxon>Ecdysozoa</taxon>
        <taxon>Arthropoda</taxon>
        <taxon>Chelicerata</taxon>
        <taxon>Arachnida</taxon>
        <taxon>Araneae</taxon>
        <taxon>Araneomorphae</taxon>
        <taxon>Entelegynae</taxon>
        <taxon>Araneoidea</taxon>
        <taxon>Araneidae</taxon>
        <taxon>Araneus</taxon>
    </lineage>
</organism>
<dbReference type="GO" id="GO:0015276">
    <property type="term" value="F:ligand-gated monoatomic ion channel activity"/>
    <property type="evidence" value="ECO:0007669"/>
    <property type="project" value="InterPro"/>
</dbReference>
<dbReference type="GO" id="GO:0050906">
    <property type="term" value="P:detection of stimulus involved in sensory perception"/>
    <property type="evidence" value="ECO:0007669"/>
    <property type="project" value="UniProtKB-ARBA"/>
</dbReference>
<feature type="domain" description="Ionotropic glutamate receptor L-glutamate and glycine-binding" evidence="16">
    <location>
        <begin position="15"/>
        <end position="76"/>
    </location>
</feature>
<evidence type="ECO:0000259" key="16">
    <source>
        <dbReference type="SMART" id="SM00918"/>
    </source>
</evidence>
<comment type="subcellular location">
    <subcellularLocation>
        <location evidence="1">Cell membrane</location>
        <topology evidence="1">Multi-pass membrane protein</topology>
    </subcellularLocation>
</comment>
<keyword evidence="3" id="KW-0813">Transport</keyword>
<dbReference type="InterPro" id="IPR001508">
    <property type="entry name" value="Iono_Glu_rcpt_met"/>
</dbReference>
<dbReference type="Gene3D" id="1.10.287.70">
    <property type="match status" value="1"/>
</dbReference>
<feature type="site" description="Interaction with the cone snail toxin Con-ikot-ikot" evidence="14">
    <location>
        <position position="61"/>
    </location>
</feature>
<keyword evidence="12" id="KW-0407">Ion channel</keyword>
<dbReference type="PRINTS" id="PR00177">
    <property type="entry name" value="NMDARECEPTOR"/>
</dbReference>
<evidence type="ECO:0000313" key="18">
    <source>
        <dbReference type="Proteomes" id="UP000499080"/>
    </source>
</evidence>
<dbReference type="Pfam" id="PF00060">
    <property type="entry name" value="Lig_chan"/>
    <property type="match status" value="1"/>
</dbReference>
<keyword evidence="4" id="KW-1003">Cell membrane</keyword>
<keyword evidence="9" id="KW-0675">Receptor</keyword>
<name>A0A4Y2PJA9_ARAVE</name>
<accession>A0A4Y2PJA9</accession>
<dbReference type="GO" id="GO:0005886">
    <property type="term" value="C:plasma membrane"/>
    <property type="evidence" value="ECO:0007669"/>
    <property type="project" value="UniProtKB-SubCell"/>
</dbReference>
<feature type="binding site" evidence="13">
    <location>
        <position position="92"/>
    </location>
    <ligand>
        <name>L-glutamate</name>
        <dbReference type="ChEBI" id="CHEBI:29985"/>
    </ligand>
</feature>
<gene>
    <name evidence="17" type="ORF">AVEN_58628_1</name>
</gene>
<feature type="transmembrane region" description="Helical" evidence="15">
    <location>
        <begin position="380"/>
        <end position="404"/>
    </location>
</feature>
<evidence type="ECO:0000256" key="4">
    <source>
        <dbReference type="ARBA" id="ARBA00022475"/>
    </source>
</evidence>
<evidence type="ECO:0000256" key="1">
    <source>
        <dbReference type="ARBA" id="ARBA00004651"/>
    </source>
</evidence>
<dbReference type="OrthoDB" id="6117597at2759"/>
<keyword evidence="6 15" id="KW-1133">Transmembrane helix</keyword>
<dbReference type="Pfam" id="PF10613">
    <property type="entry name" value="Lig_chan-Glu_bd"/>
    <property type="match status" value="1"/>
</dbReference>
<dbReference type="PANTHER" id="PTHR42643:SF38">
    <property type="entry name" value="IONOTROPIC RECEPTOR 100A"/>
    <property type="match status" value="1"/>
</dbReference>
<evidence type="ECO:0000256" key="9">
    <source>
        <dbReference type="ARBA" id="ARBA00023170"/>
    </source>
</evidence>
<evidence type="ECO:0000256" key="11">
    <source>
        <dbReference type="ARBA" id="ARBA00023286"/>
    </source>
</evidence>
<keyword evidence="18" id="KW-1185">Reference proteome</keyword>
<evidence type="ECO:0000256" key="10">
    <source>
        <dbReference type="ARBA" id="ARBA00023180"/>
    </source>
</evidence>
<feature type="transmembrane region" description="Helical" evidence="15">
    <location>
        <begin position="181"/>
        <end position="207"/>
    </location>
</feature>
<dbReference type="InterPro" id="IPR019594">
    <property type="entry name" value="Glu/Gly-bd"/>
</dbReference>
<keyword evidence="8 15" id="KW-0472">Membrane</keyword>
<reference evidence="17 18" key="1">
    <citation type="journal article" date="2019" name="Sci. Rep.">
        <title>Orb-weaving spider Araneus ventricosus genome elucidates the spidroin gene catalogue.</title>
        <authorList>
            <person name="Kono N."/>
            <person name="Nakamura H."/>
            <person name="Ohtoshi R."/>
            <person name="Moran D.A.P."/>
            <person name="Shinohara A."/>
            <person name="Yoshida Y."/>
            <person name="Fujiwara M."/>
            <person name="Mori M."/>
            <person name="Tomita M."/>
            <person name="Arakawa K."/>
        </authorList>
    </citation>
    <scope>NUCLEOTIDE SEQUENCE [LARGE SCALE GENOMIC DNA]</scope>
</reference>
<dbReference type="EMBL" id="BGPR01011420">
    <property type="protein sequence ID" value="GBN51271.1"/>
    <property type="molecule type" value="Genomic_DNA"/>
</dbReference>
<sequence length="435" mass="49397">MVRNKLTVAVLTAPNVLEIKRSIDKKIQLSGFDGKYLQVVLSALNVDYKIVEPPDGEWGRRLPGGNWTGLIGMVQKEEADMTLGSVAFTSTRQEVVDMSNPSAVYGETFVIEHPGHEISNTAYLYAFDAYSWLCSFFTLVIVPILFFIIAHRKISFGHMFLIMLGSILKQPMIFNRRFRNWSWLFCLWLSFVTIISLGYTAGLSAILTVHIPKDTINTFHQLASAVKRGTHRVYITKGNFIAEYLEMSKEDHLRIIGEEIIRNEWYFSSHESGSGKYISQNSVELESRPQLELFYGSQLAGKKLIISDENVGTTPLGFIISKKFCCRRKLNAIISRATSAGLHGKFFKDSSMKSALSSSIKTLELETKYQLSLQALSGTFMLLFLGISGSFIVLLFELMCHSYLNCHIKFRVHKWTGYSVFHMNTLNNFRTKCFK</sequence>
<proteinExistence type="inferred from homology"/>
<evidence type="ECO:0000256" key="15">
    <source>
        <dbReference type="SAM" id="Phobius"/>
    </source>
</evidence>
<keyword evidence="5 15" id="KW-0812">Transmembrane</keyword>
<evidence type="ECO:0000256" key="12">
    <source>
        <dbReference type="ARBA" id="ARBA00023303"/>
    </source>
</evidence>
<comment type="caution">
    <text evidence="17">The sequence shown here is derived from an EMBL/GenBank/DDBJ whole genome shotgun (WGS) entry which is preliminary data.</text>
</comment>
<evidence type="ECO:0000313" key="17">
    <source>
        <dbReference type="EMBL" id="GBN51271.1"/>
    </source>
</evidence>
<dbReference type="GO" id="GO:0038023">
    <property type="term" value="F:signaling receptor activity"/>
    <property type="evidence" value="ECO:0007669"/>
    <property type="project" value="InterPro"/>
</dbReference>
<feature type="transmembrane region" description="Helical" evidence="15">
    <location>
        <begin position="156"/>
        <end position="174"/>
    </location>
</feature>
<evidence type="ECO:0000256" key="14">
    <source>
        <dbReference type="PIRSR" id="PIRSR601508-2"/>
    </source>
</evidence>